<dbReference type="InterPro" id="IPR039374">
    <property type="entry name" value="SIP_fam"/>
</dbReference>
<dbReference type="CDD" id="cd06193">
    <property type="entry name" value="siderophore_interacting"/>
    <property type="match status" value="1"/>
</dbReference>
<protein>
    <submittedName>
        <fullName evidence="2">Siderophore-interacting protein</fullName>
    </submittedName>
</protein>
<dbReference type="PANTHER" id="PTHR30157:SF0">
    <property type="entry name" value="NADPH-DEPENDENT FERRIC-CHELATE REDUCTASE"/>
    <property type="match status" value="1"/>
</dbReference>
<name>A0ABU6AEE7_9PSEU</name>
<evidence type="ECO:0000259" key="1">
    <source>
        <dbReference type="PROSITE" id="PS51384"/>
    </source>
</evidence>
<organism evidence="2 3">
    <name type="scientific">Saccharopolyspora mangrovi</name>
    <dbReference type="NCBI Taxonomy" id="3082379"/>
    <lineage>
        <taxon>Bacteria</taxon>
        <taxon>Bacillati</taxon>
        <taxon>Actinomycetota</taxon>
        <taxon>Actinomycetes</taxon>
        <taxon>Pseudonocardiales</taxon>
        <taxon>Pseudonocardiaceae</taxon>
        <taxon>Saccharopolyspora</taxon>
    </lineage>
</organism>
<keyword evidence="3" id="KW-1185">Reference proteome</keyword>
<gene>
    <name evidence="2" type="ORF">R4I43_21075</name>
</gene>
<dbReference type="SUPFAM" id="SSF63380">
    <property type="entry name" value="Riboflavin synthase domain-like"/>
    <property type="match status" value="1"/>
</dbReference>
<accession>A0ABU6AEE7</accession>
<proteinExistence type="predicted"/>
<dbReference type="Pfam" id="PF08021">
    <property type="entry name" value="FAD_binding_9"/>
    <property type="match status" value="1"/>
</dbReference>
<evidence type="ECO:0000313" key="3">
    <source>
        <dbReference type="Proteomes" id="UP001327093"/>
    </source>
</evidence>
<dbReference type="Gene3D" id="3.40.50.80">
    <property type="entry name" value="Nucleotide-binding domain of ferredoxin-NADP reductase (FNR) module"/>
    <property type="match status" value="1"/>
</dbReference>
<sequence length="309" mass="33255">MTVAQSGRNTAAKPGYRLFPVEVTRVLRLGPSFTRITFGGACLAEFGCGGHDQRIKIVLPKPGRALEDFPEGDDWYPRWLALPEDVRPDLRTYTVRDYRPEACEVDVDFVLHGLDDGHAGPASSFAAAARPGQVIGLFAPDRPGTGRMWGCEWAPPASAERLVLAGDETAVPALAAIVESLPAHARGVVCAEVPEDGDRQEWTGPAGVEVRWYARDGAPHGKLLCEGVAGVLRELCPVGAAGAGDGELEDVDVDTGVLWEVPEASTESIYGFLAGEAAVIKRLRRLMVDEHGVPKRAVAFMGYWREGRS</sequence>
<evidence type="ECO:0000313" key="2">
    <source>
        <dbReference type="EMBL" id="MEB3369905.1"/>
    </source>
</evidence>
<dbReference type="InterPro" id="IPR017927">
    <property type="entry name" value="FAD-bd_FR_type"/>
</dbReference>
<dbReference type="InterPro" id="IPR017938">
    <property type="entry name" value="Riboflavin_synthase-like_b-brl"/>
</dbReference>
<dbReference type="PROSITE" id="PS51384">
    <property type="entry name" value="FAD_FR"/>
    <property type="match status" value="1"/>
</dbReference>
<reference evidence="2 3" key="1">
    <citation type="submission" date="2023-10" db="EMBL/GenBank/DDBJ databases">
        <title>Saccharopolyspora sp. nov., isolated from mangrove soil.</title>
        <authorList>
            <person name="Lu Y."/>
            <person name="Liu W."/>
        </authorList>
    </citation>
    <scope>NUCLEOTIDE SEQUENCE [LARGE SCALE GENOMIC DNA]</scope>
    <source>
        <strain evidence="2 3">S2-29</strain>
    </source>
</reference>
<dbReference type="InterPro" id="IPR007037">
    <property type="entry name" value="SIP_rossman_dom"/>
</dbReference>
<dbReference type="InterPro" id="IPR039261">
    <property type="entry name" value="FNR_nucleotide-bd"/>
</dbReference>
<dbReference type="RefSeq" id="WP_324267390.1">
    <property type="nucleotide sequence ID" value="NZ_JAWLNX010000015.1"/>
</dbReference>
<feature type="domain" description="FAD-binding FR-type" evidence="1">
    <location>
        <begin position="16"/>
        <end position="147"/>
    </location>
</feature>
<dbReference type="Pfam" id="PF04954">
    <property type="entry name" value="SIP"/>
    <property type="match status" value="1"/>
</dbReference>
<dbReference type="InterPro" id="IPR013113">
    <property type="entry name" value="SIP_FAD-bd"/>
</dbReference>
<dbReference type="Proteomes" id="UP001327093">
    <property type="component" value="Unassembled WGS sequence"/>
</dbReference>
<comment type="caution">
    <text evidence="2">The sequence shown here is derived from an EMBL/GenBank/DDBJ whole genome shotgun (WGS) entry which is preliminary data.</text>
</comment>
<dbReference type="Gene3D" id="2.40.30.10">
    <property type="entry name" value="Translation factors"/>
    <property type="match status" value="1"/>
</dbReference>
<dbReference type="PANTHER" id="PTHR30157">
    <property type="entry name" value="FERRIC REDUCTASE, NADPH-DEPENDENT"/>
    <property type="match status" value="1"/>
</dbReference>
<dbReference type="EMBL" id="JAWLNX010000015">
    <property type="protein sequence ID" value="MEB3369905.1"/>
    <property type="molecule type" value="Genomic_DNA"/>
</dbReference>